<sequence>MLYQYLDGDNWRHIYIVGDLHGCRALLDEQLLAVNFDTRRDLLVSVGDLIDRGPDSLACLRLLKEPWFRCVRGNHEEMALAALTQGDEQLWQMNGGDWFWRLDGAQRAEAQACLMRCQELPLIAHLVLDEQIVVVAHADYPASRYAWEQPIDEYEVVWGRDRIHRLQRGLGENIAGADAFYFGHTPLDNPVSGWNQHYIDTGAVFGNRLTLVKIQ</sequence>
<feature type="domain" description="Serine/threonine specific protein phosphatases" evidence="1">
    <location>
        <begin position="71"/>
        <end position="76"/>
    </location>
</feature>
<evidence type="ECO:0000259" key="1">
    <source>
        <dbReference type="PROSITE" id="PS00125"/>
    </source>
</evidence>
<dbReference type="PROSITE" id="PS00125">
    <property type="entry name" value="SER_THR_PHOSPHATASE"/>
    <property type="match status" value="1"/>
</dbReference>
<organism evidence="2 3">
    <name type="scientific">Mixta calida</name>
    <dbReference type="NCBI Taxonomy" id="665913"/>
    <lineage>
        <taxon>Bacteria</taxon>
        <taxon>Pseudomonadati</taxon>
        <taxon>Pseudomonadota</taxon>
        <taxon>Gammaproteobacteria</taxon>
        <taxon>Enterobacterales</taxon>
        <taxon>Erwiniaceae</taxon>
        <taxon>Mixta</taxon>
    </lineage>
</organism>
<dbReference type="Pfam" id="PF00149">
    <property type="entry name" value="Metallophos"/>
    <property type="match status" value="1"/>
</dbReference>
<dbReference type="Proteomes" id="UP000237673">
    <property type="component" value="Chromosome"/>
</dbReference>
<evidence type="ECO:0000313" key="3">
    <source>
        <dbReference type="Proteomes" id="UP000237673"/>
    </source>
</evidence>
<accession>A0ABN5HA85</accession>
<protein>
    <submittedName>
        <fullName evidence="2">Serine/threonine-protein phosphatase</fullName>
    </submittedName>
</protein>
<dbReference type="SUPFAM" id="SSF56300">
    <property type="entry name" value="Metallo-dependent phosphatases"/>
    <property type="match status" value="1"/>
</dbReference>
<dbReference type="PANTHER" id="PTHR42850:SF10">
    <property type="entry name" value="SERINE_THREONINE-PROTEIN PHOSPHATASE 1"/>
    <property type="match status" value="1"/>
</dbReference>
<gene>
    <name evidence="2" type="ORF">C2E16_12045</name>
</gene>
<proteinExistence type="predicted"/>
<dbReference type="InterPro" id="IPR004843">
    <property type="entry name" value="Calcineurin-like_PHP"/>
</dbReference>
<dbReference type="PANTHER" id="PTHR42850">
    <property type="entry name" value="METALLOPHOSPHOESTERASE"/>
    <property type="match status" value="1"/>
</dbReference>
<dbReference type="Gene3D" id="3.60.21.10">
    <property type="match status" value="1"/>
</dbReference>
<dbReference type="RefSeq" id="WP_038625736.1">
    <property type="nucleotide sequence ID" value="NZ_CAXOMJ010000003.1"/>
</dbReference>
<reference evidence="2 3" key="1">
    <citation type="submission" date="2018-01" db="EMBL/GenBank/DDBJ databases">
        <title>Complete and assembled Genome of Pantoea calida DSM22759T.</title>
        <authorList>
            <person name="Stevens M.J.A."/>
            <person name="Zurfluh K."/>
            <person name="Stephan R."/>
        </authorList>
    </citation>
    <scope>NUCLEOTIDE SEQUENCE [LARGE SCALE GENOMIC DNA]</scope>
    <source>
        <strain evidence="2 3">DSM 22759</strain>
    </source>
</reference>
<evidence type="ECO:0000313" key="2">
    <source>
        <dbReference type="EMBL" id="AUY25569.1"/>
    </source>
</evidence>
<dbReference type="InterPro" id="IPR029052">
    <property type="entry name" value="Metallo-depent_PP-like"/>
</dbReference>
<keyword evidence="3" id="KW-1185">Reference proteome</keyword>
<dbReference type="InterPro" id="IPR006186">
    <property type="entry name" value="Ser/Thr-sp_prot-phosphatase"/>
</dbReference>
<dbReference type="InterPro" id="IPR050126">
    <property type="entry name" value="Ap4A_hydrolase"/>
</dbReference>
<dbReference type="GeneID" id="84632318"/>
<name>A0ABN5HA85_9GAMM</name>
<dbReference type="EMBL" id="CP026378">
    <property type="protein sequence ID" value="AUY25569.1"/>
    <property type="molecule type" value="Genomic_DNA"/>
</dbReference>